<dbReference type="EMBL" id="QRBB01000001">
    <property type="protein sequence ID" value="RDS77278.1"/>
    <property type="molecule type" value="Genomic_DNA"/>
</dbReference>
<feature type="transmembrane region" description="Helical" evidence="1">
    <location>
        <begin position="20"/>
        <end position="40"/>
    </location>
</feature>
<comment type="caution">
    <text evidence="2">The sequence shown here is derived from an EMBL/GenBank/DDBJ whole genome shotgun (WGS) entry which is preliminary data.</text>
</comment>
<name>A0A395LJX9_9SPHN</name>
<dbReference type="Proteomes" id="UP000254101">
    <property type="component" value="Unassembled WGS sequence"/>
</dbReference>
<dbReference type="InterPro" id="IPR018895">
    <property type="entry name" value="DUF2474"/>
</dbReference>
<dbReference type="Pfam" id="PF10617">
    <property type="entry name" value="DUF2474"/>
    <property type="match status" value="1"/>
</dbReference>
<keyword evidence="1" id="KW-0812">Transmembrane</keyword>
<dbReference type="AlphaFoldDB" id="A0A395LJX9"/>
<protein>
    <submittedName>
        <fullName evidence="2">DUF2474 domain-containing protein</fullName>
    </submittedName>
</protein>
<dbReference type="RefSeq" id="WP_115491499.1">
    <property type="nucleotide sequence ID" value="NZ_JACHWW010000001.1"/>
</dbReference>
<evidence type="ECO:0000256" key="1">
    <source>
        <dbReference type="SAM" id="Phobius"/>
    </source>
</evidence>
<organism evidence="2 3">
    <name type="scientific">Alteriqipengyuania lutimaris</name>
    <dbReference type="NCBI Taxonomy" id="1538146"/>
    <lineage>
        <taxon>Bacteria</taxon>
        <taxon>Pseudomonadati</taxon>
        <taxon>Pseudomonadota</taxon>
        <taxon>Alphaproteobacteria</taxon>
        <taxon>Sphingomonadales</taxon>
        <taxon>Erythrobacteraceae</taxon>
        <taxon>Alteriqipengyuania</taxon>
    </lineage>
</organism>
<dbReference type="OrthoDB" id="6199137at2"/>
<gene>
    <name evidence="2" type="ORF">DL238_06390</name>
</gene>
<keyword evidence="1" id="KW-0472">Membrane</keyword>
<reference evidence="2 3" key="1">
    <citation type="submission" date="2018-07" db="EMBL/GenBank/DDBJ databases">
        <title>Erythrobacter nanhaiensis sp. nov., a novel member of the genus Erythrobacter isolated from the South China Sea.</title>
        <authorList>
            <person name="Chen X."/>
            <person name="Liu J."/>
        </authorList>
    </citation>
    <scope>NUCLEOTIDE SEQUENCE [LARGE SCALE GENOMIC DNA]</scope>
    <source>
        <strain evidence="2 3">S-5</strain>
    </source>
</reference>
<keyword evidence="1" id="KW-1133">Transmembrane helix</keyword>
<sequence>MTRQGEPEAPLWKRLGWMAAIWGASVGVLGIVAYAIRWWLSLG</sequence>
<evidence type="ECO:0000313" key="3">
    <source>
        <dbReference type="Proteomes" id="UP000254101"/>
    </source>
</evidence>
<accession>A0A395LJX9</accession>
<evidence type="ECO:0000313" key="2">
    <source>
        <dbReference type="EMBL" id="RDS77278.1"/>
    </source>
</evidence>
<keyword evidence="3" id="KW-1185">Reference proteome</keyword>
<proteinExistence type="predicted"/>